<dbReference type="ExpressionAtlas" id="A0A368UGR1">
    <property type="expression patterns" value="baseline and differential"/>
</dbReference>
<keyword evidence="11" id="KW-0294">Fucose metabolism</keyword>
<organism evidence="14">
    <name type="scientific">Glycine max</name>
    <name type="common">Soybean</name>
    <name type="synonym">Glycine hispida</name>
    <dbReference type="NCBI Taxonomy" id="3847"/>
    <lineage>
        <taxon>Eukaryota</taxon>
        <taxon>Viridiplantae</taxon>
        <taxon>Streptophyta</taxon>
        <taxon>Embryophyta</taxon>
        <taxon>Tracheophyta</taxon>
        <taxon>Spermatophyta</taxon>
        <taxon>Magnoliopsida</taxon>
        <taxon>eudicotyledons</taxon>
        <taxon>Gunneridae</taxon>
        <taxon>Pentapetalae</taxon>
        <taxon>rosids</taxon>
        <taxon>fabids</taxon>
        <taxon>Fabales</taxon>
        <taxon>Fabaceae</taxon>
        <taxon>Papilionoideae</taxon>
        <taxon>50 kb inversion clade</taxon>
        <taxon>NPAAA clade</taxon>
        <taxon>indigoferoid/millettioid clade</taxon>
        <taxon>Phaseoleae</taxon>
        <taxon>Glycine</taxon>
        <taxon>Glycine subgen. Soja</taxon>
    </lineage>
</organism>
<proteinExistence type="inferred from homology"/>
<dbReference type="Proteomes" id="UP000008827">
    <property type="component" value="Chromosome 17"/>
</dbReference>
<keyword evidence="4" id="KW-0328">Glycosyltransferase</keyword>
<keyword evidence="5" id="KW-0808">Transferase</keyword>
<comment type="subcellular location">
    <subcellularLocation>
        <location evidence="1">Membrane</location>
        <topology evidence="1">Single-pass type II membrane protein</topology>
    </subcellularLocation>
</comment>
<evidence type="ECO:0000256" key="1">
    <source>
        <dbReference type="ARBA" id="ARBA00004606"/>
    </source>
</evidence>
<comment type="pathway">
    <text evidence="2">Glycan metabolism.</text>
</comment>
<comment type="similarity">
    <text evidence="3">Belongs to the glycosyltransferase GT106 family.</text>
</comment>
<dbReference type="InParanoid" id="A0A368UGR1"/>
<keyword evidence="7" id="KW-0735">Signal-anchor</keyword>
<dbReference type="PIRSF" id="PIRSF009360">
    <property type="entry name" value="UCP009360"/>
    <property type="match status" value="1"/>
</dbReference>
<evidence type="ECO:0000256" key="13">
    <source>
        <dbReference type="ARBA" id="ARBA00030350"/>
    </source>
</evidence>
<evidence type="ECO:0000256" key="10">
    <source>
        <dbReference type="ARBA" id="ARBA00023180"/>
    </source>
</evidence>
<evidence type="ECO:0000256" key="9">
    <source>
        <dbReference type="ARBA" id="ARBA00023136"/>
    </source>
</evidence>
<dbReference type="InterPro" id="IPR019378">
    <property type="entry name" value="GDP-Fuc_O-FucTrfase"/>
</dbReference>
<reference evidence="14" key="2">
    <citation type="submission" date="2018-07" db="EMBL/GenBank/DDBJ databases">
        <title>WGS assembly of Glycine max.</title>
        <authorList>
            <person name="Schmutz J."/>
            <person name="Cannon S."/>
            <person name="Schlueter J."/>
            <person name="Ma J."/>
            <person name="Mitros T."/>
            <person name="Nelson W."/>
            <person name="Hyten D."/>
            <person name="Song Q."/>
            <person name="Thelen J."/>
            <person name="Cheng J."/>
            <person name="Xu D."/>
            <person name="Hellsten U."/>
            <person name="May G."/>
            <person name="Yu Y."/>
            <person name="Sakurai T."/>
            <person name="Umezawa T."/>
            <person name="Bhattacharyya M."/>
            <person name="Sandhu D."/>
            <person name="Valliyodan B."/>
            <person name="Lindquist E."/>
            <person name="Peto M."/>
            <person name="Grant D."/>
            <person name="Shu S."/>
            <person name="Goodstein D."/>
            <person name="Barry K."/>
            <person name="Futrell-Griggs M."/>
            <person name="Abernathy B."/>
            <person name="Du J."/>
            <person name="Tian Z."/>
            <person name="Zhu L."/>
            <person name="Gill N."/>
            <person name="Joshi T."/>
            <person name="Libault M."/>
            <person name="Sethuraman A."/>
            <person name="Zhang X."/>
            <person name="Shinozaki K."/>
            <person name="Nguyen H."/>
            <person name="Wing R."/>
            <person name="Cregan P."/>
            <person name="Specht J."/>
            <person name="Grimwood J."/>
            <person name="Rokhsar D."/>
            <person name="Stacey G."/>
            <person name="Shoemaker R."/>
            <person name="Jackson S."/>
        </authorList>
    </citation>
    <scope>NUCLEOTIDE SEQUENCE</scope>
    <source>
        <tissue evidence="14">Callus</tissue>
    </source>
</reference>
<evidence type="ECO:0000256" key="12">
    <source>
        <dbReference type="ARBA" id="ARBA00023277"/>
    </source>
</evidence>
<dbReference type="Gramene" id="RCW18913">
    <property type="protein sequence ID" value="RCW18913"/>
    <property type="gene ID" value="GLYMA_17G082000"/>
</dbReference>
<dbReference type="CDD" id="cd11299">
    <property type="entry name" value="O-FucT_plant"/>
    <property type="match status" value="1"/>
</dbReference>
<dbReference type="GO" id="GO:0016757">
    <property type="term" value="F:glycosyltransferase activity"/>
    <property type="evidence" value="ECO:0007669"/>
    <property type="project" value="UniProtKB-KW"/>
</dbReference>
<dbReference type="GO" id="GO:0016020">
    <property type="term" value="C:membrane"/>
    <property type="evidence" value="ECO:0007669"/>
    <property type="project" value="UniProtKB-SubCell"/>
</dbReference>
<evidence type="ECO:0000256" key="11">
    <source>
        <dbReference type="ARBA" id="ARBA00023253"/>
    </source>
</evidence>
<gene>
    <name evidence="14" type="ORF">GLYMA_17G082000</name>
</gene>
<evidence type="ECO:0000256" key="8">
    <source>
        <dbReference type="ARBA" id="ARBA00022989"/>
    </source>
</evidence>
<keyword evidence="16" id="KW-1185">Reference proteome</keyword>
<evidence type="ECO:0000256" key="6">
    <source>
        <dbReference type="ARBA" id="ARBA00022692"/>
    </source>
</evidence>
<keyword evidence="9" id="KW-0472">Membrane</keyword>
<keyword evidence="8" id="KW-1133">Transmembrane helix</keyword>
<keyword evidence="6" id="KW-0812">Transmembrane</keyword>
<evidence type="ECO:0000313" key="15">
    <source>
        <dbReference type="EnsemblPlants" id="RCW18913"/>
    </source>
</evidence>
<evidence type="ECO:0000313" key="14">
    <source>
        <dbReference type="EMBL" id="RCW18913.1"/>
    </source>
</evidence>
<protein>
    <recommendedName>
        <fullName evidence="13">O-fucosyltransferase family protein</fullName>
    </recommendedName>
</protein>
<evidence type="ECO:0000256" key="7">
    <source>
        <dbReference type="ARBA" id="ARBA00022968"/>
    </source>
</evidence>
<dbReference type="PANTHER" id="PTHR31741">
    <property type="entry name" value="OS02G0726500 PROTEIN-RELATED"/>
    <property type="match status" value="1"/>
</dbReference>
<dbReference type="Pfam" id="PF10250">
    <property type="entry name" value="O-FucT"/>
    <property type="match status" value="1"/>
</dbReference>
<dbReference type="EnsemblPlants" id="RCW18913">
    <property type="protein sequence ID" value="RCW18913"/>
    <property type="gene ID" value="GLYMA_17G082000"/>
</dbReference>
<keyword evidence="10" id="KW-0325">Glycoprotein</keyword>
<accession>A0A368UGR1</accession>
<dbReference type="GO" id="GO:0005737">
    <property type="term" value="C:cytoplasm"/>
    <property type="evidence" value="ECO:0000318"/>
    <property type="project" value="GO_Central"/>
</dbReference>
<name>A0A368UGR1_SOYBN</name>
<evidence type="ECO:0000256" key="4">
    <source>
        <dbReference type="ARBA" id="ARBA00022676"/>
    </source>
</evidence>
<keyword evidence="12" id="KW-0119">Carbohydrate metabolism</keyword>
<dbReference type="AlphaFoldDB" id="A0A368UGR1"/>
<evidence type="ECO:0000256" key="2">
    <source>
        <dbReference type="ARBA" id="ARBA00004881"/>
    </source>
</evidence>
<dbReference type="EMBL" id="CM000850">
    <property type="protein sequence ID" value="RCW18913.1"/>
    <property type="molecule type" value="Genomic_DNA"/>
</dbReference>
<dbReference type="InterPro" id="IPR024709">
    <property type="entry name" value="FucosylTrfase_pln"/>
</dbReference>
<evidence type="ECO:0000313" key="16">
    <source>
        <dbReference type="Proteomes" id="UP000008827"/>
    </source>
</evidence>
<reference evidence="15" key="3">
    <citation type="submission" date="2019-01" db="UniProtKB">
        <authorList>
            <consortium name="EnsemblPlants"/>
        </authorList>
    </citation>
    <scope>IDENTIFICATION</scope>
    <source>
        <strain evidence="15">Williams 82</strain>
    </source>
</reference>
<dbReference type="PANTHER" id="PTHR31741:SF3">
    <property type="entry name" value="O-FUCOSYLTRANSFERASE FAMILY PROTEIN"/>
    <property type="match status" value="1"/>
</dbReference>
<dbReference type="PaxDb" id="3847-GLYMA17G08970.1"/>
<evidence type="ECO:0000256" key="5">
    <source>
        <dbReference type="ARBA" id="ARBA00022679"/>
    </source>
</evidence>
<dbReference type="OMA" id="LWMIRIT"/>
<evidence type="ECO:0000256" key="3">
    <source>
        <dbReference type="ARBA" id="ARBA00007737"/>
    </source>
</evidence>
<dbReference type="GO" id="GO:0006004">
    <property type="term" value="P:fucose metabolic process"/>
    <property type="evidence" value="ECO:0007669"/>
    <property type="project" value="UniProtKB-KW"/>
</dbReference>
<reference evidence="14 15" key="1">
    <citation type="journal article" date="2010" name="Nature">
        <title>Genome sequence of the palaeopolyploid soybean.</title>
        <authorList>
            <person name="Schmutz J."/>
            <person name="Cannon S.B."/>
            <person name="Schlueter J."/>
            <person name="Ma J."/>
            <person name="Mitros T."/>
            <person name="Nelson W."/>
            <person name="Hyten D.L."/>
            <person name="Song Q."/>
            <person name="Thelen J.J."/>
            <person name="Cheng J."/>
            <person name="Xu D."/>
            <person name="Hellsten U."/>
            <person name="May G.D."/>
            <person name="Yu Y."/>
            <person name="Sakurai T."/>
            <person name="Umezawa T."/>
            <person name="Bhattacharyya M.K."/>
            <person name="Sandhu D."/>
            <person name="Valliyodan B."/>
            <person name="Lindquist E."/>
            <person name="Peto M."/>
            <person name="Grant D."/>
            <person name="Shu S."/>
            <person name="Goodstein D."/>
            <person name="Barry K."/>
            <person name="Futrell-Griggs M."/>
            <person name="Abernathy B."/>
            <person name="Du J."/>
            <person name="Tian Z."/>
            <person name="Zhu L."/>
            <person name="Gill N."/>
            <person name="Joshi T."/>
            <person name="Libault M."/>
            <person name="Sethuraman A."/>
            <person name="Zhang X.-C."/>
            <person name="Shinozaki K."/>
            <person name="Nguyen H.T."/>
            <person name="Wing R.A."/>
            <person name="Cregan P."/>
            <person name="Specht J."/>
            <person name="Grimwood J."/>
            <person name="Rokhsar D."/>
            <person name="Stacey G."/>
            <person name="Shoemaker R.C."/>
            <person name="Jackson S.A."/>
        </authorList>
    </citation>
    <scope>NUCLEOTIDE SEQUENCE</scope>
    <source>
        <strain evidence="15">cv. Williams 82</strain>
        <tissue evidence="14">Callus</tissue>
    </source>
</reference>
<sequence length="458" mass="52284">MGLKKWESKVQKVGMGVLGSGGSGSGSGSGSSRSRMKMWMIRATTSVLLWTCIVQLTALGDMWGPRVLKGVYKNNGYLMVSCNGGLNQMRAAICCFSDPSDFQDIFDVDHFIASLRDEVRILKELPPRLKMKVERGFLYTMPPISWSDISYYKDQILPLIQKYKVVHLNRTDARLANNGQPIEIQKLRCRVNFSGLRFTSQIEELGRKVIRLLRQKGQFLVLHLRYEMDMLAFSGCTQGCNSDEVDELTRMRYAYPWWKEKIINSDLKRKDGLCPLTPEETALTLKALDIDQNIQIYIAAGEIYGGERRMAGLAKEYPKLVRKETLLEPSDLRFFQNHSSQMAALDYLVSLESDIFVPTYDGNMAKVVEGHRRYLGFKRTILLNRKLLVELIDQYNNGVLNWDEFSSAVKEAHADRMGSQTKRFVIPERPKEEDYFYANPQECLEQSADEPLALSSST</sequence>